<dbReference type="Proteomes" id="UP000475862">
    <property type="component" value="Unassembled WGS sequence"/>
</dbReference>
<evidence type="ECO:0000256" key="1">
    <source>
        <dbReference type="SAM" id="Phobius"/>
    </source>
</evidence>
<evidence type="ECO:0000313" key="2">
    <source>
        <dbReference type="EMBL" id="KAE9527678.1"/>
    </source>
</evidence>
<name>A0A6G0T808_APHGL</name>
<evidence type="ECO:0000313" key="3">
    <source>
        <dbReference type="Proteomes" id="UP000475862"/>
    </source>
</evidence>
<keyword evidence="1" id="KW-0472">Membrane</keyword>
<gene>
    <name evidence="2" type="ORF">AGLY_012751</name>
</gene>
<accession>A0A6G0T808</accession>
<proteinExistence type="predicted"/>
<reference evidence="2 3" key="1">
    <citation type="submission" date="2019-08" db="EMBL/GenBank/DDBJ databases">
        <title>The genome of the soybean aphid Biotype 1, its phylome, world population structure and adaptation to the North American continent.</title>
        <authorList>
            <person name="Giordano R."/>
            <person name="Donthu R.K."/>
            <person name="Hernandez A.G."/>
            <person name="Wright C.L."/>
            <person name="Zimin A.V."/>
        </authorList>
    </citation>
    <scope>NUCLEOTIDE SEQUENCE [LARGE SCALE GENOMIC DNA]</scope>
    <source>
        <tissue evidence="2">Whole aphids</tissue>
    </source>
</reference>
<feature type="transmembrane region" description="Helical" evidence="1">
    <location>
        <begin position="109"/>
        <end position="132"/>
    </location>
</feature>
<keyword evidence="1" id="KW-1133">Transmembrane helix</keyword>
<dbReference type="AlphaFoldDB" id="A0A6G0T808"/>
<dbReference type="EMBL" id="VYZN01000051">
    <property type="protein sequence ID" value="KAE9527678.1"/>
    <property type="molecule type" value="Genomic_DNA"/>
</dbReference>
<keyword evidence="1" id="KW-0812">Transmembrane</keyword>
<comment type="caution">
    <text evidence="2">The sequence shown here is derived from an EMBL/GenBank/DDBJ whole genome shotgun (WGS) entry which is preliminary data.</text>
</comment>
<keyword evidence="3" id="KW-1185">Reference proteome</keyword>
<sequence length="188" mass="21054">MSKNHTLNNYIIGKKDMHAWCITLYNIIINLGHRHRGFCRCTCSVALPASISPEIGRHLSLCHYRCTPQTSDVICARHGQLCSAPTKRRLAGVHRRQALLFLIKKRKSIITCLVLLATNTVLTSAGTFSVSFSPASLRSFVSFSLRKLFITTLSMVCPARERADSAHPPASPRYRNRFSYGRMTFGNA</sequence>
<organism evidence="2 3">
    <name type="scientific">Aphis glycines</name>
    <name type="common">Soybean aphid</name>
    <dbReference type="NCBI Taxonomy" id="307491"/>
    <lineage>
        <taxon>Eukaryota</taxon>
        <taxon>Metazoa</taxon>
        <taxon>Ecdysozoa</taxon>
        <taxon>Arthropoda</taxon>
        <taxon>Hexapoda</taxon>
        <taxon>Insecta</taxon>
        <taxon>Pterygota</taxon>
        <taxon>Neoptera</taxon>
        <taxon>Paraneoptera</taxon>
        <taxon>Hemiptera</taxon>
        <taxon>Sternorrhyncha</taxon>
        <taxon>Aphidomorpha</taxon>
        <taxon>Aphidoidea</taxon>
        <taxon>Aphididae</taxon>
        <taxon>Aphidini</taxon>
        <taxon>Aphis</taxon>
        <taxon>Aphis</taxon>
    </lineage>
</organism>
<protein>
    <submittedName>
        <fullName evidence="2">Uncharacterized protein</fullName>
    </submittedName>
</protein>